<sequence>MGRGLPAAAADAAKTSWPELVGQHFVVAMAVIKAEREDVGIKLLGTSDDPPGDFNDHRVCLFVDDTAHVAKTPVVG</sequence>
<accession>A0A5J9VDW4</accession>
<evidence type="ECO:0000256" key="3">
    <source>
        <dbReference type="ARBA" id="ARBA00022900"/>
    </source>
</evidence>
<protein>
    <submittedName>
        <fullName evidence="4">Uncharacterized protein</fullName>
    </submittedName>
</protein>
<dbReference type="GO" id="GO:0009611">
    <property type="term" value="P:response to wounding"/>
    <property type="evidence" value="ECO:0007669"/>
    <property type="project" value="InterPro"/>
</dbReference>
<dbReference type="PANTHER" id="PTHR33091:SF92">
    <property type="entry name" value="OS02G0124300 PROTEIN"/>
    <property type="match status" value="1"/>
</dbReference>
<evidence type="ECO:0000256" key="1">
    <source>
        <dbReference type="ARBA" id="ARBA00008210"/>
    </source>
</evidence>
<dbReference type="Gramene" id="TVU33597">
    <property type="protein sequence ID" value="TVU33597"/>
    <property type="gene ID" value="EJB05_25422"/>
</dbReference>
<evidence type="ECO:0000313" key="5">
    <source>
        <dbReference type="Proteomes" id="UP000324897"/>
    </source>
</evidence>
<dbReference type="InterPro" id="IPR000864">
    <property type="entry name" value="Prot_inh_pot1"/>
</dbReference>
<dbReference type="AlphaFoldDB" id="A0A5J9VDW4"/>
<reference evidence="4 5" key="1">
    <citation type="journal article" date="2019" name="Sci. Rep.">
        <title>A high-quality genome of Eragrostis curvula grass provides insights into Poaceae evolution and supports new strategies to enhance forage quality.</title>
        <authorList>
            <person name="Carballo J."/>
            <person name="Santos B.A.C.M."/>
            <person name="Zappacosta D."/>
            <person name="Garbus I."/>
            <person name="Selva J.P."/>
            <person name="Gallo C.A."/>
            <person name="Diaz A."/>
            <person name="Albertini E."/>
            <person name="Caccamo M."/>
            <person name="Echenique V."/>
        </authorList>
    </citation>
    <scope>NUCLEOTIDE SEQUENCE [LARGE SCALE GENOMIC DNA]</scope>
    <source>
        <strain evidence="5">cv. Victoria</strain>
        <tissue evidence="4">Leaf</tissue>
    </source>
</reference>
<feature type="non-terminal residue" evidence="4">
    <location>
        <position position="1"/>
    </location>
</feature>
<name>A0A5J9VDW4_9POAL</name>
<dbReference type="InterPro" id="IPR036354">
    <property type="entry name" value="Prot_inh_pot1_sf"/>
</dbReference>
<dbReference type="Pfam" id="PF00280">
    <property type="entry name" value="potato_inhibit"/>
    <property type="match status" value="1"/>
</dbReference>
<keyword evidence="5" id="KW-1185">Reference proteome</keyword>
<keyword evidence="3" id="KW-0722">Serine protease inhibitor</keyword>
<dbReference type="PANTHER" id="PTHR33091">
    <property type="entry name" value="PROTEIN, PUTATIVE, EXPRESSED-RELATED"/>
    <property type="match status" value="1"/>
</dbReference>
<dbReference type="Gene3D" id="3.30.10.10">
    <property type="entry name" value="Trypsin Inhibitor V, subunit A"/>
    <property type="match status" value="1"/>
</dbReference>
<dbReference type="GO" id="GO:0004867">
    <property type="term" value="F:serine-type endopeptidase inhibitor activity"/>
    <property type="evidence" value="ECO:0007669"/>
    <property type="project" value="UniProtKB-KW"/>
</dbReference>
<evidence type="ECO:0000256" key="2">
    <source>
        <dbReference type="ARBA" id="ARBA00022690"/>
    </source>
</evidence>
<gene>
    <name evidence="4" type="ORF">EJB05_25422</name>
</gene>
<dbReference type="OrthoDB" id="580986at2759"/>
<organism evidence="4 5">
    <name type="scientific">Eragrostis curvula</name>
    <name type="common">weeping love grass</name>
    <dbReference type="NCBI Taxonomy" id="38414"/>
    <lineage>
        <taxon>Eukaryota</taxon>
        <taxon>Viridiplantae</taxon>
        <taxon>Streptophyta</taxon>
        <taxon>Embryophyta</taxon>
        <taxon>Tracheophyta</taxon>
        <taxon>Spermatophyta</taxon>
        <taxon>Magnoliopsida</taxon>
        <taxon>Liliopsida</taxon>
        <taxon>Poales</taxon>
        <taxon>Poaceae</taxon>
        <taxon>PACMAD clade</taxon>
        <taxon>Chloridoideae</taxon>
        <taxon>Eragrostideae</taxon>
        <taxon>Eragrostidinae</taxon>
        <taxon>Eragrostis</taxon>
    </lineage>
</organism>
<comment type="similarity">
    <text evidence="1">Belongs to the protease inhibitor I13 (potato type I serine protease inhibitor) family.</text>
</comment>
<dbReference type="Proteomes" id="UP000324897">
    <property type="component" value="Chromosome 1"/>
</dbReference>
<comment type="caution">
    <text evidence="4">The sequence shown here is derived from an EMBL/GenBank/DDBJ whole genome shotgun (WGS) entry which is preliminary data.</text>
</comment>
<evidence type="ECO:0000313" key="4">
    <source>
        <dbReference type="EMBL" id="TVU33597.1"/>
    </source>
</evidence>
<dbReference type="SUPFAM" id="SSF54654">
    <property type="entry name" value="CI-2 family of serine protease inhibitors"/>
    <property type="match status" value="1"/>
</dbReference>
<keyword evidence="2" id="KW-0646">Protease inhibitor</keyword>
<proteinExistence type="inferred from homology"/>
<dbReference type="EMBL" id="RWGY01000011">
    <property type="protein sequence ID" value="TVU33597.1"/>
    <property type="molecule type" value="Genomic_DNA"/>
</dbReference>